<keyword evidence="6 8" id="KW-0472">Membrane</keyword>
<evidence type="ECO:0000256" key="5">
    <source>
        <dbReference type="ARBA" id="ARBA00022729"/>
    </source>
</evidence>
<feature type="transmembrane region" description="Helical" evidence="8">
    <location>
        <begin position="556"/>
        <end position="578"/>
    </location>
</feature>
<keyword evidence="5" id="KW-0732">Signal</keyword>
<name>A0A1X7TZK9_AMPQE</name>
<dbReference type="NCBIfam" id="TIGR01376">
    <property type="entry name" value="POMP_repeat"/>
    <property type="match status" value="1"/>
</dbReference>
<evidence type="ECO:0000256" key="1">
    <source>
        <dbReference type="ARBA" id="ARBA00004196"/>
    </source>
</evidence>
<dbReference type="AlphaFoldDB" id="A0A1X7TZK9"/>
<dbReference type="InterPro" id="IPR003368">
    <property type="entry name" value="POMP_repeat"/>
</dbReference>
<evidence type="ECO:0000256" key="2">
    <source>
        <dbReference type="ARBA" id="ARBA00004442"/>
    </source>
</evidence>
<comment type="subcellular location">
    <subcellularLocation>
        <location evidence="1">Cell envelope</location>
    </subcellularLocation>
    <subcellularLocation>
        <location evidence="2">Cell outer membrane</location>
    </subcellularLocation>
    <subcellularLocation>
        <location evidence="3">Secreted</location>
    </subcellularLocation>
</comment>
<dbReference type="EnsemblMetazoa" id="Aqu2.1.20686_001">
    <property type="protein sequence ID" value="Aqu2.1.20686_001"/>
    <property type="gene ID" value="Aqu2.1.20686"/>
</dbReference>
<feature type="transmembrane region" description="Helical" evidence="8">
    <location>
        <begin position="670"/>
        <end position="699"/>
    </location>
</feature>
<evidence type="ECO:0000256" key="7">
    <source>
        <dbReference type="ARBA" id="ARBA00023237"/>
    </source>
</evidence>
<accession>A0A1X7TZK9</accession>
<keyword evidence="4" id="KW-0964">Secreted</keyword>
<dbReference type="InParanoid" id="A0A1X7TZK9"/>
<evidence type="ECO:0000256" key="4">
    <source>
        <dbReference type="ARBA" id="ARBA00022525"/>
    </source>
</evidence>
<evidence type="ECO:0000256" key="3">
    <source>
        <dbReference type="ARBA" id="ARBA00004613"/>
    </source>
</evidence>
<protein>
    <submittedName>
        <fullName evidence="9">Uncharacterized protein</fullName>
    </submittedName>
</protein>
<reference evidence="9" key="1">
    <citation type="submission" date="2017-05" db="UniProtKB">
        <authorList>
            <consortium name="EnsemblMetazoa"/>
        </authorList>
    </citation>
    <scope>IDENTIFICATION</scope>
</reference>
<evidence type="ECO:0000313" key="9">
    <source>
        <dbReference type="EnsemblMetazoa" id="Aqu2.1.20686_001"/>
    </source>
</evidence>
<evidence type="ECO:0000256" key="8">
    <source>
        <dbReference type="SAM" id="Phobius"/>
    </source>
</evidence>
<evidence type="ECO:0000256" key="6">
    <source>
        <dbReference type="ARBA" id="ARBA00023136"/>
    </source>
</evidence>
<sequence>MFFLHYKTSYGATVFDQASFVSNIASSMVLLMMTDISGTTSTPLHFMNSEFIDTVLYQPPSNPSSVIFIGLYNPSSHSTVNINLNNSVFTNNNATASGSCIYAVDTGTQSEVLNVYLNNITAYNNFKTNNKFGNTMAELIKIGNAKGLYISGYNNLSYNFGSIFDITNTIIYLSGQLNIIGNNGYMGTGFKVQGSSYFLLSNGSNVTFINNTALTIGGAIYAIADDDFHKCMFQSNTNNITNIKMTFISNIASEAGSSIYSNNLYDCKLNIALDLDTIFSFSSKHGKISIPPTSLYLCNAASCNANDVTIEYNLSAFIRPGQNIELQLAAVYSYNYSIMQYGYAAVTFLLIDRDNVHLVPSWQVSANSANQVLLEKQDCTSVTITLLKNRNEPNPSSPAIIVSSSSIASGLILYGIQLLDCPIGFELNVTEGKCVCSRLLHKLSTSYQPDCHISSGADNSISTITRTGTEWIGIANLSNGTVVFGAALNCIGYCKYKSGYTKLIVNDTSVAIADSDDLSNSVPLCIDNREGLLCSQCPPGYSVVFGSYECKQCSNWWLFILIIYAVIGPLLIYLLYILKLTLTTGSLNGIIFCVQLLGFIDPPSVDKKGMNILLNGWTDYDLSFPLCLYSEMTELWRYGLYTVYQVYILISALVYGSSLYFMKSDHEDGLMIIIAVSNAVIITSSLGVIILHILWVTGLMEKIKSKFRKYWSHCLPQQNQEEAAQVGADMSGSFFEPYDRVREPLLIN</sequence>
<organism evidence="9">
    <name type="scientific">Amphimedon queenslandica</name>
    <name type="common">Sponge</name>
    <dbReference type="NCBI Taxonomy" id="400682"/>
    <lineage>
        <taxon>Eukaryota</taxon>
        <taxon>Metazoa</taxon>
        <taxon>Porifera</taxon>
        <taxon>Demospongiae</taxon>
        <taxon>Heteroscleromorpha</taxon>
        <taxon>Haplosclerida</taxon>
        <taxon>Niphatidae</taxon>
        <taxon>Amphimedon</taxon>
    </lineage>
</organism>
<proteinExistence type="predicted"/>
<dbReference type="GO" id="GO:0005576">
    <property type="term" value="C:extracellular region"/>
    <property type="evidence" value="ECO:0007669"/>
    <property type="project" value="UniProtKB-SubCell"/>
</dbReference>
<feature type="transmembrane region" description="Helical" evidence="8">
    <location>
        <begin position="638"/>
        <end position="658"/>
    </location>
</feature>
<keyword evidence="8" id="KW-1133">Transmembrane helix</keyword>
<keyword evidence="7" id="KW-0998">Cell outer membrane</keyword>
<keyword evidence="8" id="KW-0812">Transmembrane</keyword>